<evidence type="ECO:0000256" key="2">
    <source>
        <dbReference type="ARBA" id="ARBA00006948"/>
    </source>
</evidence>
<evidence type="ECO:0000256" key="1">
    <source>
        <dbReference type="ARBA" id="ARBA00004141"/>
    </source>
</evidence>
<protein>
    <submittedName>
        <fullName evidence="8">Uncharacterized protein</fullName>
    </submittedName>
</protein>
<dbReference type="Proteomes" id="UP001652660">
    <property type="component" value="Chromosome 11c"/>
</dbReference>
<dbReference type="AlphaFoldDB" id="A0A6P6V2W9"/>
<dbReference type="PANTHER" id="PTHR46285">
    <property type="entry name" value="PROTEINASE INHIBITOR I4, SERPIN (DUF716)-RELATED"/>
    <property type="match status" value="1"/>
</dbReference>
<keyword evidence="7" id="KW-1185">Reference proteome</keyword>
<evidence type="ECO:0000313" key="7">
    <source>
        <dbReference type="Proteomes" id="UP001652660"/>
    </source>
</evidence>
<feature type="transmembrane region" description="Helical" evidence="6">
    <location>
        <begin position="71"/>
        <end position="90"/>
    </location>
</feature>
<dbReference type="GO" id="GO:0016020">
    <property type="term" value="C:membrane"/>
    <property type="evidence" value="ECO:0007669"/>
    <property type="project" value="UniProtKB-SubCell"/>
</dbReference>
<feature type="transmembrane region" description="Helical" evidence="6">
    <location>
        <begin position="102"/>
        <end position="121"/>
    </location>
</feature>
<evidence type="ECO:0000256" key="6">
    <source>
        <dbReference type="SAM" id="Phobius"/>
    </source>
</evidence>
<organism evidence="7 8">
    <name type="scientific">Coffea arabica</name>
    <name type="common">Arabian coffee</name>
    <dbReference type="NCBI Taxonomy" id="13443"/>
    <lineage>
        <taxon>Eukaryota</taxon>
        <taxon>Viridiplantae</taxon>
        <taxon>Streptophyta</taxon>
        <taxon>Embryophyta</taxon>
        <taxon>Tracheophyta</taxon>
        <taxon>Spermatophyta</taxon>
        <taxon>Magnoliopsida</taxon>
        <taxon>eudicotyledons</taxon>
        <taxon>Gunneridae</taxon>
        <taxon>Pentapetalae</taxon>
        <taxon>asterids</taxon>
        <taxon>lamiids</taxon>
        <taxon>Gentianales</taxon>
        <taxon>Rubiaceae</taxon>
        <taxon>Ixoroideae</taxon>
        <taxon>Gardenieae complex</taxon>
        <taxon>Bertiereae - Coffeeae clade</taxon>
        <taxon>Coffeeae</taxon>
        <taxon>Coffea</taxon>
    </lineage>
</organism>
<evidence type="ECO:0000256" key="4">
    <source>
        <dbReference type="ARBA" id="ARBA00022989"/>
    </source>
</evidence>
<dbReference type="OrthoDB" id="551896at2759"/>
<name>A0A6P6V2W9_COFAR</name>
<accession>A0A6P6V2W9</accession>
<gene>
    <name evidence="8" type="primary">LOC113716110</name>
</gene>
<dbReference type="Pfam" id="PF04819">
    <property type="entry name" value="DUF716"/>
    <property type="match status" value="1"/>
</dbReference>
<keyword evidence="3 6" id="KW-0812">Transmembrane</keyword>
<reference evidence="8" key="2">
    <citation type="submission" date="2025-08" db="UniProtKB">
        <authorList>
            <consortium name="RefSeq"/>
        </authorList>
    </citation>
    <scope>IDENTIFICATION</scope>
    <source>
        <tissue evidence="8">Leaves</tissue>
    </source>
</reference>
<keyword evidence="4 6" id="KW-1133">Transmembrane helix</keyword>
<sequence length="175" mass="19522">MGLFTYTITGGGFMLIGAWELFVSSSECIQNTPLSPPLTSHRAISAINNSSTQTKKAPLSSSSISFQFPSAILNMLLLFAFGEEILFFYVRRKDPRGVENRYYDLFLVPIGICLFCTILELKSPKSNNARLGRGVGLVLQGMWIGKMGFSFLINPKKKEKKNPILMSIYAHRESV</sequence>
<comment type="similarity">
    <text evidence="2">Belongs to the TMEM45 family.</text>
</comment>
<evidence type="ECO:0000256" key="3">
    <source>
        <dbReference type="ARBA" id="ARBA00022692"/>
    </source>
</evidence>
<evidence type="ECO:0000256" key="5">
    <source>
        <dbReference type="ARBA" id="ARBA00023136"/>
    </source>
</evidence>
<feature type="transmembrane region" description="Helical" evidence="6">
    <location>
        <begin position="133"/>
        <end position="153"/>
    </location>
</feature>
<dbReference type="RefSeq" id="XP_027096207.1">
    <property type="nucleotide sequence ID" value="XM_027240406.2"/>
</dbReference>
<evidence type="ECO:0000313" key="8">
    <source>
        <dbReference type="RefSeq" id="XP_027096207.1"/>
    </source>
</evidence>
<proteinExistence type="inferred from homology"/>
<reference evidence="7" key="1">
    <citation type="journal article" date="2025" name="Foods">
        <title>Unveiling the Microbial Signatures of Arabica Coffee Cherries: Insights into Ripeness Specific Diversity, Functional Traits, and Implications for Quality and Safety.</title>
        <authorList>
            <consortium name="RefSeq"/>
            <person name="Tenea G.N."/>
            <person name="Cifuentes V."/>
            <person name="Reyes P."/>
            <person name="Cevallos-Vallejos M."/>
        </authorList>
    </citation>
    <scope>NUCLEOTIDE SEQUENCE [LARGE SCALE GENOMIC DNA]</scope>
</reference>
<comment type="subcellular location">
    <subcellularLocation>
        <location evidence="1">Membrane</location>
        <topology evidence="1">Multi-pass membrane protein</topology>
    </subcellularLocation>
</comment>
<dbReference type="PANTHER" id="PTHR46285:SF7">
    <property type="entry name" value="OS06G0238900 PROTEIN"/>
    <property type="match status" value="1"/>
</dbReference>
<keyword evidence="5 6" id="KW-0472">Membrane</keyword>
<dbReference type="GeneID" id="113716110"/>
<dbReference type="InterPro" id="IPR006904">
    <property type="entry name" value="DUF716"/>
</dbReference>